<dbReference type="RefSeq" id="WP_206853670.1">
    <property type="nucleotide sequence ID" value="NZ_CP147250.1"/>
</dbReference>
<keyword evidence="1" id="KW-1133">Transmembrane helix</keyword>
<accession>A0ABZ2SS49</accession>
<evidence type="ECO:0000256" key="2">
    <source>
        <dbReference type="SAM" id="SignalP"/>
    </source>
</evidence>
<evidence type="ECO:0000313" key="4">
    <source>
        <dbReference type="Proteomes" id="UP000664360"/>
    </source>
</evidence>
<feature type="transmembrane region" description="Helical" evidence="1">
    <location>
        <begin position="127"/>
        <end position="146"/>
    </location>
</feature>
<dbReference type="PANTHER" id="PTHR41771:SF1">
    <property type="entry name" value="MEMBRANE PROTEIN"/>
    <property type="match status" value="1"/>
</dbReference>
<organism evidence="3 4">
    <name type="scientific">Candidatus Enterococcus mangumiae</name>
    <dbReference type="NCBI Taxonomy" id="2230878"/>
    <lineage>
        <taxon>Bacteria</taxon>
        <taxon>Bacillati</taxon>
        <taxon>Bacillota</taxon>
        <taxon>Bacilli</taxon>
        <taxon>Lactobacillales</taxon>
        <taxon>Enterococcaceae</taxon>
        <taxon>Enterococcus</taxon>
    </lineage>
</organism>
<reference evidence="3 4" key="1">
    <citation type="submission" date="2021-03" db="EMBL/GenBank/DDBJ databases">
        <authorList>
            <person name="Gilmore M.S."/>
            <person name="Schwartzman J."/>
            <person name="Van Tyne D."/>
            <person name="Martin M."/>
            <person name="Earl A.M."/>
            <person name="Manson A.L."/>
            <person name="Straub T."/>
            <person name="Salamzade R."/>
            <person name="Saavedra J."/>
            <person name="Lebreton F."/>
            <person name="Prichula J."/>
            <person name="Schaufler K."/>
            <person name="Gaca A."/>
            <person name="Sgardioli B."/>
            <person name="Wagenaar J."/>
            <person name="Strong T."/>
        </authorList>
    </citation>
    <scope>NUCLEOTIDE SEQUENCE [LARGE SCALE GENOMIC DNA]</scope>
    <source>
        <strain evidence="3 4">DIV1094</strain>
    </source>
</reference>
<reference evidence="3 4" key="2">
    <citation type="submission" date="2024-03" db="EMBL/GenBank/DDBJ databases">
        <title>The Genome Sequence of Enterococcus sp. DIV1094.</title>
        <authorList>
            <consortium name="The Broad Institute Genomics Platform"/>
            <consortium name="The Broad Institute Microbial Omics Core"/>
            <consortium name="The Broad Institute Genomic Center for Infectious Diseases"/>
            <person name="Earl A."/>
            <person name="Manson A."/>
            <person name="Gilmore M."/>
            <person name="Schwartman J."/>
            <person name="Shea T."/>
            <person name="Abouelleil A."/>
            <person name="Cao P."/>
            <person name="Chapman S."/>
            <person name="Cusick C."/>
            <person name="Young S."/>
            <person name="Neafsey D."/>
            <person name="Nusbaum C."/>
            <person name="Birren B."/>
        </authorList>
    </citation>
    <scope>NUCLEOTIDE SEQUENCE [LARGE SCALE GENOMIC DNA]</scope>
    <source>
        <strain evidence="3 4">DIV1094</strain>
    </source>
</reference>
<dbReference type="Pfam" id="PF07907">
    <property type="entry name" value="YibE_F"/>
    <property type="match status" value="1"/>
</dbReference>
<evidence type="ECO:0000256" key="1">
    <source>
        <dbReference type="SAM" id="Phobius"/>
    </source>
</evidence>
<name>A0ABZ2SS49_9ENTE</name>
<dbReference type="Proteomes" id="UP000664360">
    <property type="component" value="Chromosome"/>
</dbReference>
<dbReference type="InterPro" id="IPR012507">
    <property type="entry name" value="YibE_F"/>
</dbReference>
<feature type="transmembrane region" description="Helical" evidence="1">
    <location>
        <begin position="104"/>
        <end position="120"/>
    </location>
</feature>
<dbReference type="PANTHER" id="PTHR41771">
    <property type="entry name" value="MEMBRANE PROTEIN-RELATED"/>
    <property type="match status" value="1"/>
</dbReference>
<evidence type="ECO:0000313" key="3">
    <source>
        <dbReference type="EMBL" id="WYJ78572.1"/>
    </source>
</evidence>
<keyword evidence="4" id="KW-1185">Reference proteome</keyword>
<keyword evidence="1" id="KW-0812">Transmembrane</keyword>
<sequence length="349" mass="39108">MQNKIRLLIKCLILCSCFLAAWAIQNTTFWYEEPIMQVQQASIEEEQQVIKGELMNTEAKGTILTLAVPYQENQIEHAKVQPDQLYLVRKIGDEWQIMSKKNDGWMFLFTSLFICALLFIGGKAGVFTLVSVGLNLFLLIFLLQGFTQTQGISLVMTSMLFVFLGTIIGVFALDGWQKSGLVKIVATISSVGIAFLICLLVMEYLNDNGLRYEEMSYLTRPYRSVFLASLLVGMTGGVLDTVVTVTTTLDELVSKQPNLTMKRLWQSGQMVGQDVIGSMTNILLFVYISGTIPMLLVYFSNGWPLRDAIELHLSLELLRVISGSLGIVLSIPISLLCYLGHLNYRRASR</sequence>
<dbReference type="EMBL" id="CP147250">
    <property type="protein sequence ID" value="WYJ78572.1"/>
    <property type="molecule type" value="Genomic_DNA"/>
</dbReference>
<protein>
    <recommendedName>
        <fullName evidence="5">YibE/F family protein</fullName>
    </recommendedName>
</protein>
<feature type="transmembrane region" description="Helical" evidence="1">
    <location>
        <begin position="152"/>
        <end position="173"/>
    </location>
</feature>
<feature type="transmembrane region" description="Helical" evidence="1">
    <location>
        <begin position="275"/>
        <end position="300"/>
    </location>
</feature>
<gene>
    <name evidence="3" type="ORF">DOK79_000075</name>
</gene>
<feature type="signal peptide" evidence="2">
    <location>
        <begin position="1"/>
        <end position="23"/>
    </location>
</feature>
<keyword evidence="1" id="KW-0472">Membrane</keyword>
<proteinExistence type="predicted"/>
<keyword evidence="2" id="KW-0732">Signal</keyword>
<feature type="transmembrane region" description="Helical" evidence="1">
    <location>
        <begin position="320"/>
        <end position="339"/>
    </location>
</feature>
<feature type="transmembrane region" description="Helical" evidence="1">
    <location>
        <begin position="225"/>
        <end position="254"/>
    </location>
</feature>
<feature type="chain" id="PRO_5046606733" description="YibE/F family protein" evidence="2">
    <location>
        <begin position="24"/>
        <end position="349"/>
    </location>
</feature>
<evidence type="ECO:0008006" key="5">
    <source>
        <dbReference type="Google" id="ProtNLM"/>
    </source>
</evidence>
<feature type="transmembrane region" description="Helical" evidence="1">
    <location>
        <begin position="185"/>
        <end position="205"/>
    </location>
</feature>